<organism evidence="8 9">
    <name type="scientific">Setomelanomma holmii</name>
    <dbReference type="NCBI Taxonomy" id="210430"/>
    <lineage>
        <taxon>Eukaryota</taxon>
        <taxon>Fungi</taxon>
        <taxon>Dikarya</taxon>
        <taxon>Ascomycota</taxon>
        <taxon>Pezizomycotina</taxon>
        <taxon>Dothideomycetes</taxon>
        <taxon>Pleosporomycetidae</taxon>
        <taxon>Pleosporales</taxon>
        <taxon>Pleosporineae</taxon>
        <taxon>Phaeosphaeriaceae</taxon>
        <taxon>Setomelanomma</taxon>
    </lineage>
</organism>
<comment type="subcellular location">
    <subcellularLocation>
        <location evidence="1">Membrane</location>
        <topology evidence="1">Multi-pass membrane protein</topology>
    </subcellularLocation>
</comment>
<evidence type="ECO:0000256" key="3">
    <source>
        <dbReference type="ARBA" id="ARBA00022989"/>
    </source>
</evidence>
<feature type="transmembrane region" description="Helical" evidence="6">
    <location>
        <begin position="178"/>
        <end position="198"/>
    </location>
</feature>
<sequence>MVVSAAFVLMRLCYKLFSPAEIQVGLDDYFILITLLCGQPNTIVIDRGLIPNALGRDIWTLPFDKVTAFGKYFYWKLSFLFFYKQIFPGRTIQKIISVAILFNILYGVAFVIVAIFQCRPISFYWTTWDGEHTGHCVNINAVAWANAANSIAVDLWMLAIPLSQLIHLELSWSKKAGVIVMFCLGSFATVVSIIRLQFLITFARTKNPIWDQQNITKWSAIEIAVGVVCLCIPSIRVILVRVLPRTFGSTHDKDQRHQYKNTHGKISSNSGFMKSSNKGDEDKAIHCTKTFTLDHSLKDEDESGVDLNRSMIMTVNASSVSCSAVAVLAPVAL</sequence>
<evidence type="ECO:0000256" key="1">
    <source>
        <dbReference type="ARBA" id="ARBA00004141"/>
    </source>
</evidence>
<feature type="transmembrane region" description="Helical" evidence="6">
    <location>
        <begin position="95"/>
        <end position="116"/>
    </location>
</feature>
<evidence type="ECO:0000313" key="9">
    <source>
        <dbReference type="Proteomes" id="UP000799777"/>
    </source>
</evidence>
<dbReference type="EMBL" id="ML978247">
    <property type="protein sequence ID" value="KAF2026213.1"/>
    <property type="molecule type" value="Genomic_DNA"/>
</dbReference>
<dbReference type="InterPro" id="IPR049326">
    <property type="entry name" value="Rhodopsin_dom_fungi"/>
</dbReference>
<proteinExistence type="inferred from homology"/>
<keyword evidence="4 6" id="KW-0472">Membrane</keyword>
<dbReference type="InterPro" id="IPR052337">
    <property type="entry name" value="SAT4-like"/>
</dbReference>
<gene>
    <name evidence="8" type="ORF">EK21DRAFT_103380</name>
</gene>
<dbReference type="PANTHER" id="PTHR33048:SF143">
    <property type="entry name" value="EXTRACELLULAR MEMBRANE PROTEIN CFEM DOMAIN-CONTAINING PROTEIN-RELATED"/>
    <property type="match status" value="1"/>
</dbReference>
<comment type="similarity">
    <text evidence="5">Belongs to the SAT4 family.</text>
</comment>
<keyword evidence="2 6" id="KW-0812">Transmembrane</keyword>
<evidence type="ECO:0000256" key="5">
    <source>
        <dbReference type="ARBA" id="ARBA00038359"/>
    </source>
</evidence>
<dbReference type="OrthoDB" id="2496787at2759"/>
<dbReference type="GO" id="GO:0016020">
    <property type="term" value="C:membrane"/>
    <property type="evidence" value="ECO:0007669"/>
    <property type="project" value="UniProtKB-SubCell"/>
</dbReference>
<comment type="caution">
    <text evidence="8">The sequence shown here is derived from an EMBL/GenBank/DDBJ whole genome shotgun (WGS) entry which is preliminary data.</text>
</comment>
<evidence type="ECO:0000259" key="7">
    <source>
        <dbReference type="Pfam" id="PF20684"/>
    </source>
</evidence>
<name>A0A9P4H0V5_9PLEO</name>
<evidence type="ECO:0000256" key="2">
    <source>
        <dbReference type="ARBA" id="ARBA00022692"/>
    </source>
</evidence>
<evidence type="ECO:0000313" key="8">
    <source>
        <dbReference type="EMBL" id="KAF2026213.1"/>
    </source>
</evidence>
<reference evidence="8" key="1">
    <citation type="journal article" date="2020" name="Stud. Mycol.">
        <title>101 Dothideomycetes genomes: a test case for predicting lifestyles and emergence of pathogens.</title>
        <authorList>
            <person name="Haridas S."/>
            <person name="Albert R."/>
            <person name="Binder M."/>
            <person name="Bloem J."/>
            <person name="Labutti K."/>
            <person name="Salamov A."/>
            <person name="Andreopoulos B."/>
            <person name="Baker S."/>
            <person name="Barry K."/>
            <person name="Bills G."/>
            <person name="Bluhm B."/>
            <person name="Cannon C."/>
            <person name="Castanera R."/>
            <person name="Culley D."/>
            <person name="Daum C."/>
            <person name="Ezra D."/>
            <person name="Gonzalez J."/>
            <person name="Henrissat B."/>
            <person name="Kuo A."/>
            <person name="Liang C."/>
            <person name="Lipzen A."/>
            <person name="Lutzoni F."/>
            <person name="Magnuson J."/>
            <person name="Mondo S."/>
            <person name="Nolan M."/>
            <person name="Ohm R."/>
            <person name="Pangilinan J."/>
            <person name="Park H.-J."/>
            <person name="Ramirez L."/>
            <person name="Alfaro M."/>
            <person name="Sun H."/>
            <person name="Tritt A."/>
            <person name="Yoshinaga Y."/>
            <person name="Zwiers L.-H."/>
            <person name="Turgeon B."/>
            <person name="Goodwin S."/>
            <person name="Spatafora J."/>
            <person name="Crous P."/>
            <person name="Grigoriev I."/>
        </authorList>
    </citation>
    <scope>NUCLEOTIDE SEQUENCE</scope>
    <source>
        <strain evidence="8">CBS 110217</strain>
    </source>
</reference>
<dbReference type="AlphaFoldDB" id="A0A9P4H0V5"/>
<keyword evidence="9" id="KW-1185">Reference proteome</keyword>
<evidence type="ECO:0000256" key="4">
    <source>
        <dbReference type="ARBA" id="ARBA00023136"/>
    </source>
</evidence>
<feature type="domain" description="Rhodopsin" evidence="7">
    <location>
        <begin position="11"/>
        <end position="240"/>
    </location>
</feature>
<dbReference type="PANTHER" id="PTHR33048">
    <property type="entry name" value="PTH11-LIKE INTEGRAL MEMBRANE PROTEIN (AFU_ORTHOLOGUE AFUA_5G11245)"/>
    <property type="match status" value="1"/>
</dbReference>
<keyword evidence="3 6" id="KW-1133">Transmembrane helix</keyword>
<accession>A0A9P4H0V5</accession>
<dbReference type="Pfam" id="PF20684">
    <property type="entry name" value="Fung_rhodopsin"/>
    <property type="match status" value="1"/>
</dbReference>
<feature type="transmembrane region" description="Helical" evidence="6">
    <location>
        <begin position="218"/>
        <end position="239"/>
    </location>
</feature>
<evidence type="ECO:0000256" key="6">
    <source>
        <dbReference type="SAM" id="Phobius"/>
    </source>
</evidence>
<dbReference type="Proteomes" id="UP000799777">
    <property type="component" value="Unassembled WGS sequence"/>
</dbReference>
<protein>
    <recommendedName>
        <fullName evidence="7">Rhodopsin domain-containing protein</fullName>
    </recommendedName>
</protein>